<evidence type="ECO:0000313" key="7">
    <source>
        <dbReference type="Proteomes" id="UP000036987"/>
    </source>
</evidence>
<evidence type="ECO:0000256" key="1">
    <source>
        <dbReference type="ARBA" id="ARBA00022527"/>
    </source>
</evidence>
<evidence type="ECO:0000256" key="2">
    <source>
        <dbReference type="ARBA" id="ARBA00022679"/>
    </source>
</evidence>
<evidence type="ECO:0000313" key="6">
    <source>
        <dbReference type="EMBL" id="KMZ62433.1"/>
    </source>
</evidence>
<sequence length="68" mass="7699">MPGRLIMNMKSMLEGNRKWTDEVQLFDFLTISSSTNNFSNSNKIRHGGFGIVYKGTMEDGQEIAVKKV</sequence>
<accession>A0A0K9P0B9</accession>
<dbReference type="EMBL" id="LFYR01001357">
    <property type="protein sequence ID" value="KMZ62433.1"/>
    <property type="molecule type" value="Genomic_DNA"/>
</dbReference>
<dbReference type="GO" id="GO:0004674">
    <property type="term" value="F:protein serine/threonine kinase activity"/>
    <property type="evidence" value="ECO:0007669"/>
    <property type="project" value="UniProtKB-KW"/>
</dbReference>
<organism evidence="6 7">
    <name type="scientific">Zostera marina</name>
    <name type="common">Eelgrass</name>
    <dbReference type="NCBI Taxonomy" id="29655"/>
    <lineage>
        <taxon>Eukaryota</taxon>
        <taxon>Viridiplantae</taxon>
        <taxon>Streptophyta</taxon>
        <taxon>Embryophyta</taxon>
        <taxon>Tracheophyta</taxon>
        <taxon>Spermatophyta</taxon>
        <taxon>Magnoliopsida</taxon>
        <taxon>Liliopsida</taxon>
        <taxon>Zosteraceae</taxon>
        <taxon>Zostera</taxon>
    </lineage>
</organism>
<evidence type="ECO:0000256" key="4">
    <source>
        <dbReference type="ARBA" id="ARBA00022777"/>
    </source>
</evidence>
<dbReference type="PANTHER" id="PTHR27002:SF1095">
    <property type="entry name" value="G-TYPE LECTIN S-RECEPTOR-LIKE SERINE_THREONINE-PROTEIN KINASE RKS1"/>
    <property type="match status" value="1"/>
</dbReference>
<evidence type="ECO:0000256" key="5">
    <source>
        <dbReference type="ARBA" id="ARBA00022840"/>
    </source>
</evidence>
<dbReference type="Gene3D" id="3.30.200.20">
    <property type="entry name" value="Phosphorylase Kinase, domain 1"/>
    <property type="match status" value="1"/>
</dbReference>
<keyword evidence="1" id="KW-0723">Serine/threonine-protein kinase</keyword>
<protein>
    <recommendedName>
        <fullName evidence="8">Protein kinase domain-containing protein</fullName>
    </recommendedName>
</protein>
<keyword evidence="2" id="KW-0808">Transferase</keyword>
<proteinExistence type="predicted"/>
<reference evidence="7" key="1">
    <citation type="journal article" date="2016" name="Nature">
        <title>The genome of the seagrass Zostera marina reveals angiosperm adaptation to the sea.</title>
        <authorList>
            <person name="Olsen J.L."/>
            <person name="Rouze P."/>
            <person name="Verhelst B."/>
            <person name="Lin Y.-C."/>
            <person name="Bayer T."/>
            <person name="Collen J."/>
            <person name="Dattolo E."/>
            <person name="De Paoli E."/>
            <person name="Dittami S."/>
            <person name="Maumus F."/>
            <person name="Michel G."/>
            <person name="Kersting A."/>
            <person name="Lauritano C."/>
            <person name="Lohaus R."/>
            <person name="Toepel M."/>
            <person name="Tonon T."/>
            <person name="Vanneste K."/>
            <person name="Amirebrahimi M."/>
            <person name="Brakel J."/>
            <person name="Bostroem C."/>
            <person name="Chovatia M."/>
            <person name="Grimwood J."/>
            <person name="Jenkins J.W."/>
            <person name="Jueterbock A."/>
            <person name="Mraz A."/>
            <person name="Stam W.T."/>
            <person name="Tice H."/>
            <person name="Bornberg-Bauer E."/>
            <person name="Green P.J."/>
            <person name="Pearson G.A."/>
            <person name="Procaccini G."/>
            <person name="Duarte C.M."/>
            <person name="Schmutz J."/>
            <person name="Reusch T.B.H."/>
            <person name="Van de Peer Y."/>
        </authorList>
    </citation>
    <scope>NUCLEOTIDE SEQUENCE [LARGE SCALE GENOMIC DNA]</scope>
    <source>
        <strain evidence="7">cv. Finnish</strain>
    </source>
</reference>
<dbReference type="AlphaFoldDB" id="A0A0K9P0B9"/>
<keyword evidence="3" id="KW-0547">Nucleotide-binding</keyword>
<keyword evidence="7" id="KW-1185">Reference proteome</keyword>
<evidence type="ECO:0000256" key="3">
    <source>
        <dbReference type="ARBA" id="ARBA00022741"/>
    </source>
</evidence>
<keyword evidence="5" id="KW-0067">ATP-binding</keyword>
<gene>
    <name evidence="6" type="ORF">ZOSMA_463G00020</name>
</gene>
<dbReference type="OrthoDB" id="1938319at2759"/>
<dbReference type="SUPFAM" id="SSF56112">
    <property type="entry name" value="Protein kinase-like (PK-like)"/>
    <property type="match status" value="1"/>
</dbReference>
<keyword evidence="4" id="KW-0418">Kinase</keyword>
<evidence type="ECO:0008006" key="8">
    <source>
        <dbReference type="Google" id="ProtNLM"/>
    </source>
</evidence>
<dbReference type="GO" id="GO:0005524">
    <property type="term" value="F:ATP binding"/>
    <property type="evidence" value="ECO:0007669"/>
    <property type="project" value="UniProtKB-KW"/>
</dbReference>
<dbReference type="Proteomes" id="UP000036987">
    <property type="component" value="Unassembled WGS sequence"/>
</dbReference>
<name>A0A0K9P0B9_ZOSMR</name>
<dbReference type="PANTHER" id="PTHR27002">
    <property type="entry name" value="RECEPTOR-LIKE SERINE/THREONINE-PROTEIN KINASE SD1-8"/>
    <property type="match status" value="1"/>
</dbReference>
<comment type="caution">
    <text evidence="6">The sequence shown here is derived from an EMBL/GenBank/DDBJ whole genome shotgun (WGS) entry which is preliminary data.</text>
</comment>
<dbReference type="InterPro" id="IPR011009">
    <property type="entry name" value="Kinase-like_dom_sf"/>
</dbReference>